<dbReference type="AlphaFoldDB" id="A0A330M7Z6"/>
<dbReference type="Proteomes" id="UP000250123">
    <property type="component" value="Chromosome SHEWBE"/>
</dbReference>
<dbReference type="KEGG" id="sbk:SHEWBE_3167"/>
<gene>
    <name evidence="1" type="ORF">SHEWBE_3167</name>
</gene>
<proteinExistence type="predicted"/>
<protein>
    <submittedName>
        <fullName evidence="1">Uncharacterized protein</fullName>
    </submittedName>
</protein>
<accession>A0A330M7Z6</accession>
<evidence type="ECO:0000313" key="2">
    <source>
        <dbReference type="Proteomes" id="UP000250123"/>
    </source>
</evidence>
<sequence>MTSVDQAEQIFSDVIIASYEEYGYGRWAVEHKADKKSILLSLRKSRWDTVICLNIGVKVMALKRGNRH</sequence>
<organism evidence="1 2">
    <name type="scientific">Shewanella benthica</name>
    <dbReference type="NCBI Taxonomy" id="43661"/>
    <lineage>
        <taxon>Bacteria</taxon>
        <taxon>Pseudomonadati</taxon>
        <taxon>Pseudomonadota</taxon>
        <taxon>Gammaproteobacteria</taxon>
        <taxon>Alteromonadales</taxon>
        <taxon>Shewanellaceae</taxon>
        <taxon>Shewanella</taxon>
    </lineage>
</organism>
<evidence type="ECO:0000313" key="1">
    <source>
        <dbReference type="EMBL" id="SQH77130.1"/>
    </source>
</evidence>
<dbReference type="EMBL" id="LS483452">
    <property type="protein sequence ID" value="SQH77130.1"/>
    <property type="molecule type" value="Genomic_DNA"/>
</dbReference>
<name>A0A330M7Z6_9GAMM</name>
<reference evidence="2" key="1">
    <citation type="submission" date="2018-06" db="EMBL/GenBank/DDBJ databases">
        <authorList>
            <person name="Cea G.-C."/>
            <person name="William W."/>
        </authorList>
    </citation>
    <scope>NUCLEOTIDE SEQUENCE [LARGE SCALE GENOMIC DNA]</scope>
    <source>
        <strain evidence="2">DB21MT-2</strain>
    </source>
</reference>